<reference evidence="3" key="1">
    <citation type="journal article" date="2014" name="Front. Microbiol.">
        <title>High frequency of phylogenetically diverse reductive dehalogenase-homologous genes in deep subseafloor sedimentary metagenomes.</title>
        <authorList>
            <person name="Kawai M."/>
            <person name="Futagami T."/>
            <person name="Toyoda A."/>
            <person name="Takaki Y."/>
            <person name="Nishi S."/>
            <person name="Hori S."/>
            <person name="Arai W."/>
            <person name="Tsubouchi T."/>
            <person name="Morono Y."/>
            <person name="Uchiyama I."/>
            <person name="Ito T."/>
            <person name="Fujiyama A."/>
            <person name="Inagaki F."/>
            <person name="Takami H."/>
        </authorList>
    </citation>
    <scope>NUCLEOTIDE SEQUENCE</scope>
    <source>
        <strain evidence="3">Expedition CK06-06</strain>
    </source>
</reference>
<evidence type="ECO:0000256" key="1">
    <source>
        <dbReference type="ARBA" id="ARBA00022553"/>
    </source>
</evidence>
<dbReference type="PANTHER" id="PTHR44591:SF3">
    <property type="entry name" value="RESPONSE REGULATORY DOMAIN-CONTAINING PROTEIN"/>
    <property type="match status" value="1"/>
</dbReference>
<dbReference type="Pfam" id="PF00072">
    <property type="entry name" value="Response_reg"/>
    <property type="match status" value="1"/>
</dbReference>
<dbReference type="EMBL" id="BARW01007926">
    <property type="protein sequence ID" value="GAI78117.1"/>
    <property type="molecule type" value="Genomic_DNA"/>
</dbReference>
<keyword evidence="1" id="KW-0597">Phosphoprotein</keyword>
<accession>X1RBJ2</accession>
<comment type="caution">
    <text evidence="3">The sequence shown here is derived from an EMBL/GenBank/DDBJ whole genome shotgun (WGS) entry which is preliminary data.</text>
</comment>
<dbReference type="AlphaFoldDB" id="X1RBJ2"/>
<protein>
    <recommendedName>
        <fullName evidence="2">Response regulatory domain-containing protein</fullName>
    </recommendedName>
</protein>
<gene>
    <name evidence="3" type="ORF">S12H4_16398</name>
</gene>
<proteinExistence type="predicted"/>
<evidence type="ECO:0000313" key="3">
    <source>
        <dbReference type="EMBL" id="GAI78117.1"/>
    </source>
</evidence>
<dbReference type="InterPro" id="IPR001789">
    <property type="entry name" value="Sig_transdc_resp-reg_receiver"/>
</dbReference>
<dbReference type="InterPro" id="IPR050595">
    <property type="entry name" value="Bact_response_regulator"/>
</dbReference>
<dbReference type="SUPFAM" id="SSF52172">
    <property type="entry name" value="CheY-like"/>
    <property type="match status" value="1"/>
</dbReference>
<dbReference type="Gene3D" id="3.40.50.2300">
    <property type="match status" value="1"/>
</dbReference>
<organism evidence="3">
    <name type="scientific">marine sediment metagenome</name>
    <dbReference type="NCBI Taxonomy" id="412755"/>
    <lineage>
        <taxon>unclassified sequences</taxon>
        <taxon>metagenomes</taxon>
        <taxon>ecological metagenomes</taxon>
    </lineage>
</organism>
<dbReference type="GO" id="GO:0000160">
    <property type="term" value="P:phosphorelay signal transduction system"/>
    <property type="evidence" value="ECO:0007669"/>
    <property type="project" value="InterPro"/>
</dbReference>
<feature type="domain" description="Response regulatory" evidence="2">
    <location>
        <begin position="7"/>
        <end position="90"/>
    </location>
</feature>
<dbReference type="PANTHER" id="PTHR44591">
    <property type="entry name" value="STRESS RESPONSE REGULATOR PROTEIN 1"/>
    <property type="match status" value="1"/>
</dbReference>
<dbReference type="PROSITE" id="PS50110">
    <property type="entry name" value="RESPONSE_REGULATORY"/>
    <property type="match status" value="1"/>
</dbReference>
<dbReference type="InterPro" id="IPR011006">
    <property type="entry name" value="CheY-like_superfamily"/>
</dbReference>
<name>X1RBJ2_9ZZZZ</name>
<sequence>MKQKANIILVVDDERDHADGIAEALEKLCTKAIAVYTGKDALEIVRSRQVDVVVTDLKLGGNIDGLAILEEVRKQNEKKLQNLHLNPPKP</sequence>
<evidence type="ECO:0000259" key="2">
    <source>
        <dbReference type="PROSITE" id="PS50110"/>
    </source>
</evidence>